<name>E1QVL6_OLSUV</name>
<protein>
    <submittedName>
        <fullName evidence="1">Uncharacterized protein</fullName>
    </submittedName>
</protein>
<dbReference type="GeneID" id="78512479"/>
<sequence>MLINVTALKETVGGNRQLVGQQAQECQSQIDRLNGLSTEPGVCDSAAYRSMFEYLRRVKIPALMQQSVFLDAYAADMQVDLERLAELETDGSGVIDTDELANRIVSLQRVNDELSRWISSNGEQNPDACNYAIQVMQGNQDSVARFQQQLDKALAYASDSSIYSSSSTEMDVLGEASAAM</sequence>
<reference evidence="1 2" key="1">
    <citation type="journal article" date="2010" name="Stand. Genomic Sci.">
        <title>Complete genome sequence of Olsenella uli type strain (VPI D76D-27C).</title>
        <authorList>
            <person name="Goker M."/>
            <person name="Held B."/>
            <person name="Lucas S."/>
            <person name="Nolan M."/>
            <person name="Yasawong M."/>
            <person name="Glavina Del Rio T."/>
            <person name="Tice H."/>
            <person name="Cheng J.F."/>
            <person name="Bruce D."/>
            <person name="Detter J.C."/>
            <person name="Tapia R."/>
            <person name="Han C."/>
            <person name="Goodwin L."/>
            <person name="Pitluck S."/>
            <person name="Liolios K."/>
            <person name="Ivanova N."/>
            <person name="Mavromatis K."/>
            <person name="Mikhailova N."/>
            <person name="Pati A."/>
            <person name="Chen A."/>
            <person name="Palaniappan K."/>
            <person name="Land M."/>
            <person name="Hauser L."/>
            <person name="Chang Y.J."/>
            <person name="Jeffries C.D."/>
            <person name="Rohde M."/>
            <person name="Sikorski J."/>
            <person name="Pukall R."/>
            <person name="Woyke T."/>
            <person name="Bristow J."/>
            <person name="Eisen J.A."/>
            <person name="Markowitz V."/>
            <person name="Hugenholtz P."/>
            <person name="Kyrpides N.C."/>
            <person name="Klenk H.P."/>
            <person name="Lapidus A."/>
        </authorList>
    </citation>
    <scope>NUCLEOTIDE SEQUENCE [LARGE SCALE GENOMIC DNA]</scope>
    <source>
        <strain evidence="2">ATCC 49627 / DSM 7084 / CIP 109912 / JCM 12494 / NCIMB 702895 / VPI D76D-27C</strain>
    </source>
</reference>
<dbReference type="HOGENOM" id="CLU_1494805_0_0_11"/>
<dbReference type="RefSeq" id="WP_013251921.1">
    <property type="nucleotide sequence ID" value="NC_014363.1"/>
</dbReference>
<evidence type="ECO:0000313" key="2">
    <source>
        <dbReference type="Proteomes" id="UP000000333"/>
    </source>
</evidence>
<dbReference type="AlphaFoldDB" id="E1QVL6"/>
<proteinExistence type="predicted"/>
<gene>
    <name evidence="1" type="ordered locus">Olsu_1059</name>
</gene>
<dbReference type="KEGG" id="ols:Olsu_1059"/>
<dbReference type="EMBL" id="CP002106">
    <property type="protein sequence ID" value="ADK68169.1"/>
    <property type="molecule type" value="Genomic_DNA"/>
</dbReference>
<evidence type="ECO:0000313" key="1">
    <source>
        <dbReference type="EMBL" id="ADK68169.1"/>
    </source>
</evidence>
<accession>E1QVL6</accession>
<dbReference type="STRING" id="633147.Olsu_1059"/>
<organism evidence="1 2">
    <name type="scientific">Olsenella uli (strain ATCC 49627 / DSM 7084 / CCUG 31166 / CIP 109912 / JCM 12494 / LMG 11480 / NCIMB 702895 / VPI D76D-27C)</name>
    <name type="common">Lactobacillus uli</name>
    <dbReference type="NCBI Taxonomy" id="633147"/>
    <lineage>
        <taxon>Bacteria</taxon>
        <taxon>Bacillati</taxon>
        <taxon>Actinomycetota</taxon>
        <taxon>Coriobacteriia</taxon>
        <taxon>Coriobacteriales</taxon>
        <taxon>Atopobiaceae</taxon>
        <taxon>Olsenella</taxon>
    </lineage>
</organism>
<keyword evidence="2" id="KW-1185">Reference proteome</keyword>
<dbReference type="Proteomes" id="UP000000333">
    <property type="component" value="Chromosome"/>
</dbReference>